<reference evidence="1 2" key="1">
    <citation type="journal article" date="2021" name="Hortic Res">
        <title>High-quality reference genome and annotation aids understanding of berry development for evergreen blueberry (Vaccinium darrowii).</title>
        <authorList>
            <person name="Yu J."/>
            <person name="Hulse-Kemp A.M."/>
            <person name="Babiker E."/>
            <person name="Staton M."/>
        </authorList>
    </citation>
    <scope>NUCLEOTIDE SEQUENCE [LARGE SCALE GENOMIC DNA]</scope>
    <source>
        <strain evidence="2">cv. NJ 8807/NJ 8810</strain>
        <tissue evidence="1">Young leaf</tissue>
    </source>
</reference>
<evidence type="ECO:0000313" key="1">
    <source>
        <dbReference type="EMBL" id="KAH7843274.1"/>
    </source>
</evidence>
<dbReference type="EMBL" id="CM037151">
    <property type="protein sequence ID" value="KAH7843274.1"/>
    <property type="molecule type" value="Genomic_DNA"/>
</dbReference>
<comment type="caution">
    <text evidence="1">The sequence shown here is derived from an EMBL/GenBank/DDBJ whole genome shotgun (WGS) entry which is preliminary data.</text>
</comment>
<dbReference type="Proteomes" id="UP000828048">
    <property type="component" value="Chromosome 1"/>
</dbReference>
<name>A0ACB7XRL6_9ERIC</name>
<accession>A0ACB7XRL6</accession>
<keyword evidence="2" id="KW-1185">Reference proteome</keyword>
<protein>
    <submittedName>
        <fullName evidence="1">Uncharacterized protein</fullName>
    </submittedName>
</protein>
<evidence type="ECO:0000313" key="2">
    <source>
        <dbReference type="Proteomes" id="UP000828048"/>
    </source>
</evidence>
<sequence length="243" mass="26439">MANPEESSPLLSNPQAAEDEKKPTKPTTTTPPPTYPATATKQSPPKGAAYNWTADGLPIGHGSVVGEPMRRAQWNSSLFACLGRNDEFCSSDLEVCFLGTVAPCVLYGGNAERLGSGTGTFANHCLPYSSLYMIGQAFFGSNCLAPWFSYPSRTAIRRKFNLEGTCEALDRSCGCCGSFIEDDVQREQCESACDFATHIFCHNCALCQEGRELRRRLPHPGFKAQPILVMVPPRDQTMGRGEA</sequence>
<proteinExistence type="predicted"/>
<organism evidence="1 2">
    <name type="scientific">Vaccinium darrowii</name>
    <dbReference type="NCBI Taxonomy" id="229202"/>
    <lineage>
        <taxon>Eukaryota</taxon>
        <taxon>Viridiplantae</taxon>
        <taxon>Streptophyta</taxon>
        <taxon>Embryophyta</taxon>
        <taxon>Tracheophyta</taxon>
        <taxon>Spermatophyta</taxon>
        <taxon>Magnoliopsida</taxon>
        <taxon>eudicotyledons</taxon>
        <taxon>Gunneridae</taxon>
        <taxon>Pentapetalae</taxon>
        <taxon>asterids</taxon>
        <taxon>Ericales</taxon>
        <taxon>Ericaceae</taxon>
        <taxon>Vaccinioideae</taxon>
        <taxon>Vaccinieae</taxon>
        <taxon>Vaccinium</taxon>
    </lineage>
</organism>
<gene>
    <name evidence="1" type="ORF">Vadar_014636</name>
</gene>